<dbReference type="EMBL" id="JNGW01000033">
    <property type="protein sequence ID" value="KDR53046.1"/>
    <property type="molecule type" value="Genomic_DNA"/>
</dbReference>
<proteinExistence type="predicted"/>
<dbReference type="PATRIC" id="fig|1122985.7.peg.913"/>
<dbReference type="HOGENOM" id="CLU_2563851_0_0_10"/>
<reference evidence="1 2" key="1">
    <citation type="submission" date="2013-08" db="EMBL/GenBank/DDBJ databases">
        <authorList>
            <person name="Weinstock G."/>
            <person name="Sodergren E."/>
            <person name="Wylie T."/>
            <person name="Fulton L."/>
            <person name="Fulton R."/>
            <person name="Fronick C."/>
            <person name="O'Laughlin M."/>
            <person name="Godfrey J."/>
            <person name="Miner T."/>
            <person name="Herter B."/>
            <person name="Appelbaum E."/>
            <person name="Cordes M."/>
            <person name="Lek S."/>
            <person name="Wollam A."/>
            <person name="Pepin K.H."/>
            <person name="Palsikar V.B."/>
            <person name="Mitreva M."/>
            <person name="Wilson R.K."/>
        </authorList>
    </citation>
    <scope>NUCLEOTIDE SEQUENCE [LARGE SCALE GENOMIC DNA]</scope>
    <source>
        <strain evidence="1 2">ATCC 15930</strain>
    </source>
</reference>
<evidence type="ECO:0000313" key="2">
    <source>
        <dbReference type="Proteomes" id="UP000027442"/>
    </source>
</evidence>
<protein>
    <submittedName>
        <fullName evidence="1">Uncharacterized protein</fullName>
    </submittedName>
</protein>
<dbReference type="Proteomes" id="UP000027442">
    <property type="component" value="Unassembled WGS sequence"/>
</dbReference>
<dbReference type="AlphaFoldDB" id="A0A069QT79"/>
<accession>A0A069QT79</accession>
<sequence length="82" mass="9310">GWEPKRPTLPKRCSGPHNAVGVGLFLLVSLYRNVGCLWVLFDMLEQEIGSINRQNDWAMEESVMPILHLEACSTETDQDLRP</sequence>
<evidence type="ECO:0000313" key="1">
    <source>
        <dbReference type="EMBL" id="KDR53046.1"/>
    </source>
</evidence>
<feature type="non-terminal residue" evidence="1">
    <location>
        <position position="1"/>
    </location>
</feature>
<gene>
    <name evidence="1" type="ORF">HMPREF1991_00881</name>
</gene>
<name>A0A069QT79_HOYLO</name>
<organism evidence="1 2">
    <name type="scientific">Hoylesella loescheii DSM 19665 = JCM 12249 = ATCC 15930</name>
    <dbReference type="NCBI Taxonomy" id="1122985"/>
    <lineage>
        <taxon>Bacteria</taxon>
        <taxon>Pseudomonadati</taxon>
        <taxon>Bacteroidota</taxon>
        <taxon>Bacteroidia</taxon>
        <taxon>Bacteroidales</taxon>
        <taxon>Prevotellaceae</taxon>
        <taxon>Hoylesella</taxon>
    </lineage>
</organism>
<keyword evidence="2" id="KW-1185">Reference proteome</keyword>
<comment type="caution">
    <text evidence="1">The sequence shown here is derived from an EMBL/GenBank/DDBJ whole genome shotgun (WGS) entry which is preliminary data.</text>
</comment>